<proteinExistence type="predicted"/>
<evidence type="ECO:0000313" key="2">
    <source>
        <dbReference type="Proteomes" id="UP000824105"/>
    </source>
</evidence>
<reference evidence="1" key="2">
    <citation type="submission" date="2021-04" db="EMBL/GenBank/DDBJ databases">
        <authorList>
            <person name="Gilroy R."/>
        </authorList>
    </citation>
    <scope>NUCLEOTIDE SEQUENCE</scope>
    <source>
        <strain evidence="1">CHK188-11489</strain>
    </source>
</reference>
<sequence>MRYATVEDVEAGFRPLSDDEKTLCDELLDEAGVVIDAYNQDAETERKQLVSCRMVRRQLDAGPGAAQNAVTFPMGASQGSASALGYSQTWTMSGGSVGELYLSKLEKKLLGVGDKIGARSPVEDLTV</sequence>
<dbReference type="Proteomes" id="UP000824105">
    <property type="component" value="Unassembled WGS sequence"/>
</dbReference>
<gene>
    <name evidence="1" type="ORF">H9724_01340</name>
</gene>
<dbReference type="AlphaFoldDB" id="A0A9D2JNI9"/>
<organism evidence="1 2">
    <name type="scientific">Candidatus Gemmiger avistercoris</name>
    <dbReference type="NCBI Taxonomy" id="2838606"/>
    <lineage>
        <taxon>Bacteria</taxon>
        <taxon>Bacillati</taxon>
        <taxon>Bacillota</taxon>
        <taxon>Clostridia</taxon>
        <taxon>Eubacteriales</taxon>
        <taxon>Gemmiger</taxon>
    </lineage>
</organism>
<reference evidence="1" key="1">
    <citation type="journal article" date="2021" name="PeerJ">
        <title>Extensive microbial diversity within the chicken gut microbiome revealed by metagenomics and culture.</title>
        <authorList>
            <person name="Gilroy R."/>
            <person name="Ravi A."/>
            <person name="Getino M."/>
            <person name="Pursley I."/>
            <person name="Horton D.L."/>
            <person name="Alikhan N.F."/>
            <person name="Baker D."/>
            <person name="Gharbi K."/>
            <person name="Hall N."/>
            <person name="Watson M."/>
            <person name="Adriaenssens E.M."/>
            <person name="Foster-Nyarko E."/>
            <person name="Jarju S."/>
            <person name="Secka A."/>
            <person name="Antonio M."/>
            <person name="Oren A."/>
            <person name="Chaudhuri R.R."/>
            <person name="La Ragione R."/>
            <person name="Hildebrand F."/>
            <person name="Pallen M.J."/>
        </authorList>
    </citation>
    <scope>NUCLEOTIDE SEQUENCE</scope>
    <source>
        <strain evidence="1">CHK188-11489</strain>
    </source>
</reference>
<dbReference type="EMBL" id="DXBF01000011">
    <property type="protein sequence ID" value="HIZ61401.1"/>
    <property type="molecule type" value="Genomic_DNA"/>
</dbReference>
<accession>A0A9D2JNI9</accession>
<name>A0A9D2JNI9_9FIRM</name>
<protein>
    <recommendedName>
        <fullName evidence="3">Phage protein Gp19/Gp15/Gp42</fullName>
    </recommendedName>
</protein>
<evidence type="ECO:0000313" key="1">
    <source>
        <dbReference type="EMBL" id="HIZ61401.1"/>
    </source>
</evidence>
<comment type="caution">
    <text evidence="1">The sequence shown here is derived from an EMBL/GenBank/DDBJ whole genome shotgun (WGS) entry which is preliminary data.</text>
</comment>
<evidence type="ECO:0008006" key="3">
    <source>
        <dbReference type="Google" id="ProtNLM"/>
    </source>
</evidence>